<organism evidence="2 3">
    <name type="scientific">Gossypium barbadense</name>
    <name type="common">Sea Island cotton</name>
    <name type="synonym">Hibiscus barbadensis</name>
    <dbReference type="NCBI Taxonomy" id="3634"/>
    <lineage>
        <taxon>Eukaryota</taxon>
        <taxon>Viridiplantae</taxon>
        <taxon>Streptophyta</taxon>
        <taxon>Embryophyta</taxon>
        <taxon>Tracheophyta</taxon>
        <taxon>Spermatophyta</taxon>
        <taxon>Magnoliopsida</taxon>
        <taxon>eudicotyledons</taxon>
        <taxon>Gunneridae</taxon>
        <taxon>Pentapetalae</taxon>
        <taxon>rosids</taxon>
        <taxon>malvids</taxon>
        <taxon>Malvales</taxon>
        <taxon>Malvaceae</taxon>
        <taxon>Malvoideae</taxon>
        <taxon>Gossypium</taxon>
    </lineage>
</organism>
<proteinExistence type="predicted"/>
<protein>
    <submittedName>
        <fullName evidence="2">Uncharacterized protein</fullName>
    </submittedName>
</protein>
<dbReference type="EMBL" id="KZ670171">
    <property type="protein sequence ID" value="PPR83793.1"/>
    <property type="molecule type" value="Genomic_DNA"/>
</dbReference>
<name>A0A2P5VY93_GOSBA</name>
<accession>A0A2P5VY93</accession>
<feature type="compositionally biased region" description="Polar residues" evidence="1">
    <location>
        <begin position="55"/>
        <end position="85"/>
    </location>
</feature>
<reference evidence="2 3" key="1">
    <citation type="submission" date="2015-01" db="EMBL/GenBank/DDBJ databases">
        <title>Genome of allotetraploid Gossypium barbadense reveals genomic plasticity and fiber elongation in cotton evolution.</title>
        <authorList>
            <person name="Chen X."/>
            <person name="Liu X."/>
            <person name="Zhao B."/>
            <person name="Zheng H."/>
            <person name="Hu Y."/>
            <person name="Lu G."/>
            <person name="Yang C."/>
            <person name="Chen J."/>
            <person name="Shan C."/>
            <person name="Zhang L."/>
            <person name="Zhou Y."/>
            <person name="Wang L."/>
            <person name="Guo W."/>
            <person name="Bai Y."/>
            <person name="Ruan J."/>
            <person name="Shangguan X."/>
            <person name="Mao Y."/>
            <person name="Jiang J."/>
            <person name="Zhu Y."/>
            <person name="Lei J."/>
            <person name="Kang H."/>
            <person name="Chen S."/>
            <person name="He X."/>
            <person name="Wang R."/>
            <person name="Wang Y."/>
            <person name="Chen J."/>
            <person name="Wang L."/>
            <person name="Yu S."/>
            <person name="Wang B."/>
            <person name="Wei J."/>
            <person name="Song S."/>
            <person name="Lu X."/>
            <person name="Gao Z."/>
            <person name="Gu W."/>
            <person name="Deng X."/>
            <person name="Ma D."/>
            <person name="Wang S."/>
            <person name="Liang W."/>
            <person name="Fang L."/>
            <person name="Cai C."/>
            <person name="Zhu X."/>
            <person name="Zhou B."/>
            <person name="Zhang Y."/>
            <person name="Chen Z."/>
            <person name="Xu S."/>
            <person name="Zhu R."/>
            <person name="Wang S."/>
            <person name="Zhang T."/>
            <person name="Zhao G."/>
        </authorList>
    </citation>
    <scope>NUCLEOTIDE SEQUENCE [LARGE SCALE GENOMIC DNA]</scope>
    <source>
        <strain evidence="3">cv. Xinhai21</strain>
        <tissue evidence="2">Leaf</tissue>
    </source>
</reference>
<evidence type="ECO:0000313" key="3">
    <source>
        <dbReference type="Proteomes" id="UP000239757"/>
    </source>
</evidence>
<dbReference type="AlphaFoldDB" id="A0A2P5VY93"/>
<sequence length="85" mass="9697">MSPMGTNYAMRHNLQVPNPPPNTHPCHSTRKPSTMKGRRSMKTRISMMRKKKVKSQPTTTTSMTCSNRNNPQYEGSNFTTWTKPA</sequence>
<feature type="compositionally biased region" description="Basic residues" evidence="1">
    <location>
        <begin position="36"/>
        <end position="54"/>
    </location>
</feature>
<evidence type="ECO:0000313" key="2">
    <source>
        <dbReference type="EMBL" id="PPR83793.1"/>
    </source>
</evidence>
<evidence type="ECO:0000256" key="1">
    <source>
        <dbReference type="SAM" id="MobiDB-lite"/>
    </source>
</evidence>
<gene>
    <name evidence="2" type="ORF">GOBAR_AA36920</name>
</gene>
<dbReference type="Proteomes" id="UP000239757">
    <property type="component" value="Unassembled WGS sequence"/>
</dbReference>
<feature type="region of interest" description="Disordered" evidence="1">
    <location>
        <begin position="1"/>
        <end position="85"/>
    </location>
</feature>